<proteinExistence type="predicted"/>
<dbReference type="eggNOG" id="COG0493">
    <property type="taxonomic scope" value="Bacteria"/>
</dbReference>
<dbReference type="Pfam" id="PF07992">
    <property type="entry name" value="Pyr_redox_2"/>
    <property type="match status" value="2"/>
</dbReference>
<dbReference type="HOGENOM" id="CLU_000422_3_1_10"/>
<dbReference type="Gene3D" id="1.10.1060.10">
    <property type="entry name" value="Alpha-helical ferredoxin"/>
    <property type="match status" value="1"/>
</dbReference>
<evidence type="ECO:0000256" key="1">
    <source>
        <dbReference type="ARBA" id="ARBA00022605"/>
    </source>
</evidence>
<dbReference type="InterPro" id="IPR051394">
    <property type="entry name" value="Glutamate_Synthase"/>
</dbReference>
<sequence length="491" mass="54007">MGKVKGFMEFRRALPSDRAPLERIKDWKEFHDEMPEGELQKQGARCMDCGTPYCHTGFLLSGMASGCPIHNLIPEWNDYIYKGFWHEAYDRLMKTNNFPEFTGRVCPAPCEGSCVLGIIEPAVTIKNIECSIIEHAFAEGWVTPKAIAARTGKRVAVIGSGPAGLACADQLNKAGHSVTVFERDDRVGGLMMYGIPNMKLDKKTVIERRIDIMKAEGITFMTSTEVGTDYPAEKLFEEFDAAVLCTGATKPRDLTVEGRNNSGVHFAMDFLRSSTKALLDGTEPVLSAAGKEVIVIGGGDTGTDCVATSLRQGCKSVIQLEIMPKPSLERQLDNPWPEWPKIYKVDYGQEEAAEVQGSDPRRYCMMTKKFLDSGTGAVVSVEVSQVEWVMDEGRFVPRPVSGTEEILPAQLVLLAMGFVGPEESLLQQLQVIQDARGNIKADEKTCKTNKQGIFAAGDARRGQSLVVWAINEGRAAARECDRYLMGATFLP</sequence>
<dbReference type="SUPFAM" id="SSF46548">
    <property type="entry name" value="alpha-helical ferredoxin"/>
    <property type="match status" value="1"/>
</dbReference>
<evidence type="ECO:0000259" key="5">
    <source>
        <dbReference type="Pfam" id="PF07992"/>
    </source>
</evidence>
<name>B3EFK6_CHLL2</name>
<dbReference type="PANTHER" id="PTHR43100">
    <property type="entry name" value="GLUTAMATE SYNTHASE [NADPH] SMALL CHAIN"/>
    <property type="match status" value="1"/>
</dbReference>
<gene>
    <name evidence="7" type="ordered locus">Clim_1936</name>
</gene>
<dbReference type="InterPro" id="IPR009051">
    <property type="entry name" value="Helical_ferredxn"/>
</dbReference>
<evidence type="ECO:0000256" key="3">
    <source>
        <dbReference type="ARBA" id="ARBA00023164"/>
    </source>
</evidence>
<accession>B3EFK6</accession>
<dbReference type="EMBL" id="CP001097">
    <property type="protein sequence ID" value="ACD90968.1"/>
    <property type="molecule type" value="Genomic_DNA"/>
</dbReference>
<dbReference type="SUPFAM" id="SSF51905">
    <property type="entry name" value="FAD/NAD(P)-binding domain"/>
    <property type="match status" value="1"/>
</dbReference>
<dbReference type="GO" id="GO:0006537">
    <property type="term" value="P:glutamate biosynthetic process"/>
    <property type="evidence" value="ECO:0007669"/>
    <property type="project" value="UniProtKB-KW"/>
</dbReference>
<keyword evidence="3" id="KW-0314">Glutamate biosynthesis</keyword>
<dbReference type="GO" id="GO:0051536">
    <property type="term" value="F:iron-sulfur cluster binding"/>
    <property type="evidence" value="ECO:0007669"/>
    <property type="project" value="InterPro"/>
</dbReference>
<dbReference type="GO" id="GO:0016639">
    <property type="term" value="F:oxidoreductase activity, acting on the CH-NH2 group of donors, NAD or NADP as acceptor"/>
    <property type="evidence" value="ECO:0007669"/>
    <property type="project" value="InterPro"/>
</dbReference>
<dbReference type="RefSeq" id="WP_012466837.1">
    <property type="nucleotide sequence ID" value="NC_010803.1"/>
</dbReference>
<reference evidence="7 8" key="1">
    <citation type="submission" date="2008-05" db="EMBL/GenBank/DDBJ databases">
        <title>Complete sequence of Chlorobium limicola DSM 245.</title>
        <authorList>
            <consortium name="US DOE Joint Genome Institute"/>
            <person name="Lucas S."/>
            <person name="Copeland A."/>
            <person name="Lapidus A."/>
            <person name="Glavina del Rio T."/>
            <person name="Dalin E."/>
            <person name="Tice H."/>
            <person name="Bruce D."/>
            <person name="Goodwin L."/>
            <person name="Pitluck S."/>
            <person name="Schmutz J."/>
            <person name="Larimer F."/>
            <person name="Land M."/>
            <person name="Hauser L."/>
            <person name="Kyrpides N."/>
            <person name="Ovchinnikova G."/>
            <person name="Zhao F."/>
            <person name="Li T."/>
            <person name="Liu Z."/>
            <person name="Overmann J."/>
            <person name="Bryant D.A."/>
            <person name="Richardson P."/>
        </authorList>
    </citation>
    <scope>NUCLEOTIDE SEQUENCE [LARGE SCALE GENOMIC DNA]</scope>
    <source>
        <strain evidence="8">DSM 245 / NBRC 103803 / 6330</strain>
    </source>
</reference>
<dbReference type="Gene3D" id="3.50.50.60">
    <property type="entry name" value="FAD/NAD(P)-binding domain"/>
    <property type="match status" value="2"/>
</dbReference>
<protein>
    <submittedName>
        <fullName evidence="7">Glutamate synthase, NADH/NADPH, small subunit</fullName>
    </submittedName>
</protein>
<keyword evidence="2" id="KW-0560">Oxidoreductase</keyword>
<dbReference type="InterPro" id="IPR006005">
    <property type="entry name" value="Glut_synth_ssu1"/>
</dbReference>
<dbReference type="AlphaFoldDB" id="B3EFK6"/>
<dbReference type="KEGG" id="cli:Clim_1936"/>
<dbReference type="FunFam" id="3.40.50.720:FF:000113">
    <property type="entry name" value="Glutamate synthase [NADH], amyloplastic"/>
    <property type="match status" value="1"/>
</dbReference>
<dbReference type="STRING" id="290315.Clim_1936"/>
<dbReference type="Proteomes" id="UP000008841">
    <property type="component" value="Chromosome"/>
</dbReference>
<comment type="pathway">
    <text evidence="4">Amino-acid biosynthesis.</text>
</comment>
<dbReference type="PANTHER" id="PTHR43100:SF1">
    <property type="entry name" value="GLUTAMATE SYNTHASE [NADPH] SMALL CHAIN"/>
    <property type="match status" value="1"/>
</dbReference>
<evidence type="ECO:0000313" key="8">
    <source>
        <dbReference type="Proteomes" id="UP000008841"/>
    </source>
</evidence>
<feature type="domain" description="FAD/NAD(P)-binding" evidence="5">
    <location>
        <begin position="154"/>
        <end position="334"/>
    </location>
</feature>
<dbReference type="Pfam" id="PF14691">
    <property type="entry name" value="Fer4_20"/>
    <property type="match status" value="1"/>
</dbReference>
<dbReference type="PRINTS" id="PR00419">
    <property type="entry name" value="ADXRDTASE"/>
</dbReference>
<dbReference type="InterPro" id="IPR036188">
    <property type="entry name" value="FAD/NAD-bd_sf"/>
</dbReference>
<feature type="domain" description="FAD/NAD(P)-binding" evidence="5">
    <location>
        <begin position="399"/>
        <end position="473"/>
    </location>
</feature>
<keyword evidence="1" id="KW-0028">Amino-acid biosynthesis</keyword>
<evidence type="ECO:0000256" key="2">
    <source>
        <dbReference type="ARBA" id="ARBA00023002"/>
    </source>
</evidence>
<evidence type="ECO:0000313" key="7">
    <source>
        <dbReference type="EMBL" id="ACD90968.1"/>
    </source>
</evidence>
<organism evidence="7 8">
    <name type="scientific">Chlorobium limicola (strain DSM 245 / NBRC 103803 / 6330)</name>
    <dbReference type="NCBI Taxonomy" id="290315"/>
    <lineage>
        <taxon>Bacteria</taxon>
        <taxon>Pseudomonadati</taxon>
        <taxon>Chlorobiota</taxon>
        <taxon>Chlorobiia</taxon>
        <taxon>Chlorobiales</taxon>
        <taxon>Chlorobiaceae</taxon>
        <taxon>Chlorobium/Pelodictyon group</taxon>
        <taxon>Chlorobium</taxon>
    </lineage>
</organism>
<dbReference type="OrthoDB" id="596405at2"/>
<feature type="domain" description="Dihydroprymidine dehydrogenase" evidence="6">
    <location>
        <begin position="23"/>
        <end position="140"/>
    </location>
</feature>
<dbReference type="NCBIfam" id="TIGR01317">
    <property type="entry name" value="GOGAT_sm_gam"/>
    <property type="match status" value="1"/>
</dbReference>
<dbReference type="InterPro" id="IPR028261">
    <property type="entry name" value="DPD_II"/>
</dbReference>
<evidence type="ECO:0000256" key="4">
    <source>
        <dbReference type="ARBA" id="ARBA00029440"/>
    </source>
</evidence>
<evidence type="ECO:0000259" key="6">
    <source>
        <dbReference type="Pfam" id="PF14691"/>
    </source>
</evidence>
<dbReference type="InterPro" id="IPR023753">
    <property type="entry name" value="FAD/NAD-binding_dom"/>
</dbReference>